<dbReference type="SMART" id="SM00355">
    <property type="entry name" value="ZnF_C2H2"/>
    <property type="match status" value="2"/>
</dbReference>
<feature type="domain" description="C2H2-type" evidence="1">
    <location>
        <begin position="54"/>
        <end position="78"/>
    </location>
</feature>
<name>A0A165BDY6_EXIGL</name>
<evidence type="ECO:0000259" key="1">
    <source>
        <dbReference type="PROSITE" id="PS00028"/>
    </source>
</evidence>
<reference evidence="2 3" key="1">
    <citation type="journal article" date="2016" name="Mol. Biol. Evol.">
        <title>Comparative Genomics of Early-Diverging Mushroom-Forming Fungi Provides Insights into the Origins of Lignocellulose Decay Capabilities.</title>
        <authorList>
            <person name="Nagy L.G."/>
            <person name="Riley R."/>
            <person name="Tritt A."/>
            <person name="Adam C."/>
            <person name="Daum C."/>
            <person name="Floudas D."/>
            <person name="Sun H."/>
            <person name="Yadav J.S."/>
            <person name="Pangilinan J."/>
            <person name="Larsson K.H."/>
            <person name="Matsuura K."/>
            <person name="Barry K."/>
            <person name="Labutti K."/>
            <person name="Kuo R."/>
            <person name="Ohm R.A."/>
            <person name="Bhattacharya S.S."/>
            <person name="Shirouzu T."/>
            <person name="Yoshinaga Y."/>
            <person name="Martin F.M."/>
            <person name="Grigoriev I.V."/>
            <person name="Hibbett D.S."/>
        </authorList>
    </citation>
    <scope>NUCLEOTIDE SEQUENCE [LARGE SCALE GENOMIC DNA]</scope>
    <source>
        <strain evidence="2 3">HHB12029</strain>
    </source>
</reference>
<accession>A0A165BDY6</accession>
<dbReference type="OrthoDB" id="5388486at2759"/>
<organism evidence="2 3">
    <name type="scientific">Exidia glandulosa HHB12029</name>
    <dbReference type="NCBI Taxonomy" id="1314781"/>
    <lineage>
        <taxon>Eukaryota</taxon>
        <taxon>Fungi</taxon>
        <taxon>Dikarya</taxon>
        <taxon>Basidiomycota</taxon>
        <taxon>Agaricomycotina</taxon>
        <taxon>Agaricomycetes</taxon>
        <taxon>Auriculariales</taxon>
        <taxon>Exidiaceae</taxon>
        <taxon>Exidia</taxon>
    </lineage>
</organism>
<gene>
    <name evidence="2" type="ORF">EXIGLDRAFT_780964</name>
</gene>
<dbReference type="Proteomes" id="UP000077266">
    <property type="component" value="Unassembled WGS sequence"/>
</dbReference>
<evidence type="ECO:0000313" key="2">
    <source>
        <dbReference type="EMBL" id="KZV80422.1"/>
    </source>
</evidence>
<dbReference type="AlphaFoldDB" id="A0A165BDY6"/>
<sequence length="173" mass="18604">MATSQAPFLLRPIPGWVPLGQSPNADAGAIAIAVPPLPMNVASAASIPPTTVACSHPGCNVRFSDVQALQAHAYTLKHMPFACQFCTHRFASCNDYIRHLFNIHNSDSCTPPRAVIACWPICADCLLMCPDVWDAQEHGKEACYGTRATALAERVIASDFPPFSPDENTSGRP</sequence>
<dbReference type="PROSITE" id="PS00028">
    <property type="entry name" value="ZINC_FINGER_C2H2_1"/>
    <property type="match status" value="2"/>
</dbReference>
<dbReference type="EMBL" id="KV426483">
    <property type="protein sequence ID" value="KZV80422.1"/>
    <property type="molecule type" value="Genomic_DNA"/>
</dbReference>
<evidence type="ECO:0000313" key="3">
    <source>
        <dbReference type="Proteomes" id="UP000077266"/>
    </source>
</evidence>
<feature type="domain" description="C2H2-type" evidence="1">
    <location>
        <begin position="83"/>
        <end position="104"/>
    </location>
</feature>
<protein>
    <recommendedName>
        <fullName evidence="1">C2H2-type domain-containing protein</fullName>
    </recommendedName>
</protein>
<dbReference type="InParanoid" id="A0A165BDY6"/>
<dbReference type="InterPro" id="IPR013087">
    <property type="entry name" value="Znf_C2H2_type"/>
</dbReference>
<keyword evidence="3" id="KW-1185">Reference proteome</keyword>
<proteinExistence type="predicted"/>
<dbReference type="Gene3D" id="3.30.160.60">
    <property type="entry name" value="Classic Zinc Finger"/>
    <property type="match status" value="1"/>
</dbReference>